<feature type="transmembrane region" description="Helical" evidence="1">
    <location>
        <begin position="211"/>
        <end position="229"/>
    </location>
</feature>
<dbReference type="Pfam" id="PF07670">
    <property type="entry name" value="Gate"/>
    <property type="match status" value="1"/>
</dbReference>
<evidence type="ECO:0000259" key="2">
    <source>
        <dbReference type="Pfam" id="PF07670"/>
    </source>
</evidence>
<comment type="caution">
    <text evidence="3">The sequence shown here is derived from an EMBL/GenBank/DDBJ whole genome shotgun (WGS) entry which is preliminary data.</text>
</comment>
<evidence type="ECO:0000256" key="1">
    <source>
        <dbReference type="SAM" id="Phobius"/>
    </source>
</evidence>
<feature type="transmembrane region" description="Helical" evidence="1">
    <location>
        <begin position="21"/>
        <end position="42"/>
    </location>
</feature>
<keyword evidence="1" id="KW-0812">Transmembrane</keyword>
<feature type="domain" description="Nucleoside transporter/FeoB GTPase Gate" evidence="2">
    <location>
        <begin position="137"/>
        <end position="233"/>
    </location>
</feature>
<feature type="transmembrane region" description="Helical" evidence="1">
    <location>
        <begin position="390"/>
        <end position="412"/>
    </location>
</feature>
<feature type="transmembrane region" description="Helical" evidence="1">
    <location>
        <begin position="178"/>
        <end position="196"/>
    </location>
</feature>
<feature type="transmembrane region" description="Helical" evidence="1">
    <location>
        <begin position="344"/>
        <end position="370"/>
    </location>
</feature>
<evidence type="ECO:0000313" key="3">
    <source>
        <dbReference type="EMBL" id="KZE39105.1"/>
    </source>
</evidence>
<sequence length="446" mass="49946">MKKMTQIQATPAGGEKKSYSLKHVLSFFFYSFIGIFMFFIPINLNGKKSIPLDHFVTWIRSLSPTAITFYILLVILAGAAYPFFSGTWKKNRIELVLSGLKVFGAVAAVLIVFDIGPAWLLQEDMGPYWYHVVITPIGVLVPIGAVFLALLVGYGLLEFIGILMQPVMRPIWRTPGRSAIDAVASFVGSYSIGLLITNRIYKEGKYSKKEAAIIATGFSTVSATFMIVVANTLKLMEIWNLYFWVTFLVTFLVTAITVRLWPIRQMKDDYYTGKGYPEEVVHANRIKFAFEQSMNTVQNAPRLIDNVISNVKDGVLMAMSILPIIVAVELIGMFLATETLIFDYLAYLFLPLTWILQIPEPFLAAKAAMINLVDMFLPSLMVLEASLETRFIVGTISISTIIFFSALVPCILSTDIPIKIREILAIWFIRTVLSLMIVTPIALLLL</sequence>
<dbReference type="EMBL" id="LQNT01000009">
    <property type="protein sequence ID" value="KZE39105.1"/>
    <property type="molecule type" value="Genomic_DNA"/>
</dbReference>
<organism evidence="3 4">
    <name type="scientific">Bhargavaea cecembensis</name>
    <dbReference type="NCBI Taxonomy" id="394098"/>
    <lineage>
        <taxon>Bacteria</taxon>
        <taxon>Bacillati</taxon>
        <taxon>Bacillota</taxon>
        <taxon>Bacilli</taxon>
        <taxon>Bacillales</taxon>
        <taxon>Caryophanaceae</taxon>
        <taxon>Bhargavaea</taxon>
    </lineage>
</organism>
<keyword evidence="1" id="KW-0472">Membrane</keyword>
<feature type="transmembrane region" description="Helical" evidence="1">
    <location>
        <begin position="424"/>
        <end position="445"/>
    </location>
</feature>
<feature type="transmembrane region" description="Helical" evidence="1">
    <location>
        <begin position="62"/>
        <end position="83"/>
    </location>
</feature>
<gene>
    <name evidence="3" type="ORF">AV656_06700</name>
</gene>
<protein>
    <submittedName>
        <fullName evidence="3">Histidine transporter</fullName>
    </submittedName>
</protein>
<dbReference type="InterPro" id="IPR011642">
    <property type="entry name" value="Gate_dom"/>
</dbReference>
<feature type="transmembrane region" description="Helical" evidence="1">
    <location>
        <begin position="315"/>
        <end position="337"/>
    </location>
</feature>
<feature type="transmembrane region" description="Helical" evidence="1">
    <location>
        <begin position="241"/>
        <end position="261"/>
    </location>
</feature>
<name>A0A165H8M1_9BACL</name>
<feature type="transmembrane region" description="Helical" evidence="1">
    <location>
        <begin position="128"/>
        <end position="157"/>
    </location>
</feature>
<proteinExistence type="predicted"/>
<reference evidence="3 4" key="1">
    <citation type="submission" date="2016-01" db="EMBL/GenBank/DDBJ databases">
        <title>Whole genome sequencing of Bhargavaea cecembensis T14.</title>
        <authorList>
            <person name="Hong K.W."/>
        </authorList>
    </citation>
    <scope>NUCLEOTIDE SEQUENCE [LARGE SCALE GENOMIC DNA]</scope>
    <source>
        <strain evidence="3 4">T14</strain>
    </source>
</reference>
<evidence type="ECO:0000313" key="4">
    <source>
        <dbReference type="Proteomes" id="UP000076490"/>
    </source>
</evidence>
<keyword evidence="1" id="KW-1133">Transmembrane helix</keyword>
<accession>A0A165H8M1</accession>
<dbReference type="AlphaFoldDB" id="A0A165H8M1"/>
<dbReference type="Proteomes" id="UP000076490">
    <property type="component" value="Unassembled WGS sequence"/>
</dbReference>
<feature type="transmembrane region" description="Helical" evidence="1">
    <location>
        <begin position="95"/>
        <end position="116"/>
    </location>
</feature>